<organism evidence="7 8">
    <name type="scientific">Galerina marginata (strain CBS 339.88)</name>
    <dbReference type="NCBI Taxonomy" id="685588"/>
    <lineage>
        <taxon>Eukaryota</taxon>
        <taxon>Fungi</taxon>
        <taxon>Dikarya</taxon>
        <taxon>Basidiomycota</taxon>
        <taxon>Agaricomycotina</taxon>
        <taxon>Agaricomycetes</taxon>
        <taxon>Agaricomycetidae</taxon>
        <taxon>Agaricales</taxon>
        <taxon>Agaricineae</taxon>
        <taxon>Strophariaceae</taxon>
        <taxon>Galerina</taxon>
    </lineage>
</organism>
<gene>
    <name evidence="7" type="ORF">GALMADRAFT_1362644</name>
</gene>
<evidence type="ECO:0000256" key="4">
    <source>
        <dbReference type="ARBA" id="ARBA00022833"/>
    </source>
</evidence>
<dbReference type="InterPro" id="IPR012337">
    <property type="entry name" value="RNaseH-like_sf"/>
</dbReference>
<evidence type="ECO:0000256" key="3">
    <source>
        <dbReference type="ARBA" id="ARBA00022771"/>
    </source>
</evidence>
<keyword evidence="2" id="KW-0479">Metal-binding</keyword>
<dbReference type="PANTHER" id="PTHR46481">
    <property type="entry name" value="ZINC FINGER BED DOMAIN-CONTAINING PROTEIN 4"/>
    <property type="match status" value="1"/>
</dbReference>
<keyword evidence="4" id="KW-0862">Zinc</keyword>
<feature type="region of interest" description="Disordered" evidence="6">
    <location>
        <begin position="131"/>
        <end position="243"/>
    </location>
</feature>
<dbReference type="InterPro" id="IPR052035">
    <property type="entry name" value="ZnF_BED_domain_contain"/>
</dbReference>
<accession>A0A067SDC0</accession>
<keyword evidence="5" id="KW-0539">Nucleus</keyword>
<evidence type="ECO:0000256" key="6">
    <source>
        <dbReference type="SAM" id="MobiDB-lite"/>
    </source>
</evidence>
<dbReference type="AlphaFoldDB" id="A0A067SDC0"/>
<dbReference type="Proteomes" id="UP000027222">
    <property type="component" value="Unassembled WGS sequence"/>
</dbReference>
<feature type="region of interest" description="Disordered" evidence="6">
    <location>
        <begin position="278"/>
        <end position="302"/>
    </location>
</feature>
<reference evidence="8" key="1">
    <citation type="journal article" date="2014" name="Proc. Natl. Acad. Sci. U.S.A.">
        <title>Extensive sampling of basidiomycete genomes demonstrates inadequacy of the white-rot/brown-rot paradigm for wood decay fungi.</title>
        <authorList>
            <person name="Riley R."/>
            <person name="Salamov A.A."/>
            <person name="Brown D.W."/>
            <person name="Nagy L.G."/>
            <person name="Floudas D."/>
            <person name="Held B.W."/>
            <person name="Levasseur A."/>
            <person name="Lombard V."/>
            <person name="Morin E."/>
            <person name="Otillar R."/>
            <person name="Lindquist E.A."/>
            <person name="Sun H."/>
            <person name="LaButti K.M."/>
            <person name="Schmutz J."/>
            <person name="Jabbour D."/>
            <person name="Luo H."/>
            <person name="Baker S.E."/>
            <person name="Pisabarro A.G."/>
            <person name="Walton J.D."/>
            <person name="Blanchette R.A."/>
            <person name="Henrissat B."/>
            <person name="Martin F."/>
            <person name="Cullen D."/>
            <person name="Hibbett D.S."/>
            <person name="Grigoriev I.V."/>
        </authorList>
    </citation>
    <scope>NUCLEOTIDE SEQUENCE [LARGE SCALE GENOMIC DNA]</scope>
    <source>
        <strain evidence="8">CBS 339.88</strain>
    </source>
</reference>
<keyword evidence="8" id="KW-1185">Reference proteome</keyword>
<dbReference type="EMBL" id="KL142433">
    <property type="protein sequence ID" value="KDR65759.1"/>
    <property type="molecule type" value="Genomic_DNA"/>
</dbReference>
<protein>
    <submittedName>
        <fullName evidence="7">Uncharacterized protein</fullName>
    </submittedName>
</protein>
<proteinExistence type="predicted"/>
<feature type="compositionally biased region" description="Basic and acidic residues" evidence="6">
    <location>
        <begin position="138"/>
        <end position="155"/>
    </location>
</feature>
<name>A0A067SDC0_GALM3</name>
<dbReference type="GO" id="GO:0005634">
    <property type="term" value="C:nucleus"/>
    <property type="evidence" value="ECO:0007669"/>
    <property type="project" value="UniProtKB-SubCell"/>
</dbReference>
<feature type="compositionally biased region" description="Basic and acidic residues" evidence="6">
    <location>
        <begin position="189"/>
        <end position="203"/>
    </location>
</feature>
<keyword evidence="3" id="KW-0863">Zinc-finger</keyword>
<evidence type="ECO:0000256" key="1">
    <source>
        <dbReference type="ARBA" id="ARBA00004123"/>
    </source>
</evidence>
<dbReference type="SUPFAM" id="SSF53098">
    <property type="entry name" value="Ribonuclease H-like"/>
    <property type="match status" value="1"/>
</dbReference>
<evidence type="ECO:0000256" key="2">
    <source>
        <dbReference type="ARBA" id="ARBA00022723"/>
    </source>
</evidence>
<comment type="subcellular location">
    <subcellularLocation>
        <location evidence="1">Nucleus</location>
    </subcellularLocation>
</comment>
<dbReference type="HOGENOM" id="CLU_284501_0_0_1"/>
<evidence type="ECO:0000313" key="8">
    <source>
        <dbReference type="Proteomes" id="UP000027222"/>
    </source>
</evidence>
<dbReference type="PANTHER" id="PTHR46481:SF10">
    <property type="entry name" value="ZINC FINGER BED DOMAIN-CONTAINING PROTEIN 39"/>
    <property type="match status" value="1"/>
</dbReference>
<evidence type="ECO:0000256" key="5">
    <source>
        <dbReference type="ARBA" id="ARBA00023242"/>
    </source>
</evidence>
<sequence>MSLVPADIFTLVKSFKALSDSLPSTVGTATRDDKIYTTLVKVNEGDTYMTFNRIFDILFKEDVDCRVNGRLRYLLRGKYGMGKLCAYLNDINWAEPDLPLDLVKIKLDQVIEEMIFLTTLYRKDFATIPKPKPVVKPKPADKSKPVEKAAKTKDRSKAKKKKITPGGPTAMLLKAFNSKDNGESESEDADFRPAKSACRKSEEPAGPYNLDKDGLEIESGIDEQRKRKKVVHTSDEDSDSSDNATKVNKFISAFMWKKTKKRKQKKKAKTAEIRVADVSTEDEDTTRTSTKKGPTNTSRTHFKAPVPVSVNNKRRWEFQCRHCLTSLLFKRTVDREAEFEDEPSQPALGNLATHLKTKHSNIDLKVPPPTTVKGELRGISAASAKIMEGFLKDGALNPALKQSQKGFNSIKRLFKYLETHFMLPTDTTVRNPLARIYTELHETVKTELKEHEGEFAAKAMAKALSDMGVLEKIRITFYFPKTFVLPNIYLKAITIDNAKTNDILIHTLSHLLVQKYDIQFVPGNAHIHCLAHMVNLVIQKILSVLDEADNPDDNDYFEQFMKNLPIHYDPDKDEALKEFEDKDLLLAVDSDDKDSDKDLLAVPAPEDGEEPILVNLSALKKLRAIVTKISFSPQRRAIFQNIVTKSYKDKKVAGTESRVANLMVIRDVRTHWNYTHAMIKHALILQKAINKWVLNCGLQDLSLLLEEWLILEKLGAMLEVFTQVTLQMSHSTTPTLPWVLPMYEHMDRHLQKHIQDPNQLPALRAAAMSGLQKLNHYHSMARECQYNVIATILHPYLGLLWFRKVDPASIRAEKAKILFQHAFARYEAAEPVSEPITRQPAPTSSFSSFIDDVSMADSNVENAPSAPTITFLAEVNPMDLYFGGMYEPY</sequence>
<evidence type="ECO:0000313" key="7">
    <source>
        <dbReference type="EMBL" id="KDR65759.1"/>
    </source>
</evidence>
<dbReference type="GO" id="GO:0008270">
    <property type="term" value="F:zinc ion binding"/>
    <property type="evidence" value="ECO:0007669"/>
    <property type="project" value="UniProtKB-KW"/>
</dbReference>
<dbReference type="OrthoDB" id="3264316at2759"/>